<protein>
    <recommendedName>
        <fullName evidence="13">Phosphotransferase</fullName>
        <ecNumber evidence="13">2.7.1.-</ecNumber>
    </recommendedName>
</protein>
<evidence type="ECO:0000256" key="9">
    <source>
        <dbReference type="ARBA" id="ARBA00022840"/>
    </source>
</evidence>
<keyword evidence="5 13" id="KW-0808">Transferase</keyword>
<comment type="catalytic activity">
    <reaction evidence="12">
        <text>D-fructose + ATP = D-fructose 6-phosphate + ADP + H(+)</text>
        <dbReference type="Rhea" id="RHEA:16125"/>
        <dbReference type="ChEBI" id="CHEBI:15378"/>
        <dbReference type="ChEBI" id="CHEBI:30616"/>
        <dbReference type="ChEBI" id="CHEBI:37721"/>
        <dbReference type="ChEBI" id="CHEBI:61527"/>
        <dbReference type="ChEBI" id="CHEBI:456216"/>
        <dbReference type="EC" id="2.7.1.1"/>
    </reaction>
    <physiologicalReaction direction="left-to-right" evidence="12">
        <dbReference type="Rhea" id="RHEA:16126"/>
    </physiologicalReaction>
</comment>
<dbReference type="PANTHER" id="PTHR19443">
    <property type="entry name" value="HEXOKINASE"/>
    <property type="match status" value="1"/>
</dbReference>
<evidence type="ECO:0000256" key="8">
    <source>
        <dbReference type="ARBA" id="ARBA00022787"/>
    </source>
</evidence>
<evidence type="ECO:0000256" key="5">
    <source>
        <dbReference type="ARBA" id="ARBA00022679"/>
    </source>
</evidence>
<proteinExistence type="inferred from homology"/>
<evidence type="ECO:0000313" key="17">
    <source>
        <dbReference type="Proteomes" id="UP000289738"/>
    </source>
</evidence>
<evidence type="ECO:0000256" key="1">
    <source>
        <dbReference type="ARBA" id="ARBA00004572"/>
    </source>
</evidence>
<evidence type="ECO:0000256" key="11">
    <source>
        <dbReference type="ARBA" id="ARBA00044613"/>
    </source>
</evidence>
<dbReference type="GO" id="GO:0008865">
    <property type="term" value="F:fructokinase activity"/>
    <property type="evidence" value="ECO:0007669"/>
    <property type="project" value="TreeGrafter"/>
</dbReference>
<keyword evidence="6 13" id="KW-0547">Nucleotide-binding</keyword>
<gene>
    <name evidence="16" type="ORF">Ahy_A03g014503</name>
</gene>
<keyword evidence="17" id="KW-1185">Reference proteome</keyword>
<evidence type="ECO:0000256" key="6">
    <source>
        <dbReference type="ARBA" id="ARBA00022741"/>
    </source>
</evidence>
<dbReference type="EC" id="2.7.1.-" evidence="13"/>
<keyword evidence="10 13" id="KW-0324">Glycolysis</keyword>
<evidence type="ECO:0000256" key="3">
    <source>
        <dbReference type="ARBA" id="ARBA00005028"/>
    </source>
</evidence>
<dbReference type="PANTHER" id="PTHR19443:SF16">
    <property type="entry name" value="HEXOKINASE TYPE 1-RELATED"/>
    <property type="match status" value="1"/>
</dbReference>
<evidence type="ECO:0000259" key="14">
    <source>
        <dbReference type="Pfam" id="PF00349"/>
    </source>
</evidence>
<dbReference type="GO" id="GO:0001678">
    <property type="term" value="P:intracellular glucose homeostasis"/>
    <property type="evidence" value="ECO:0007669"/>
    <property type="project" value="InterPro"/>
</dbReference>
<evidence type="ECO:0000256" key="13">
    <source>
        <dbReference type="RuleBase" id="RU362007"/>
    </source>
</evidence>
<dbReference type="GO" id="GO:0006006">
    <property type="term" value="P:glucose metabolic process"/>
    <property type="evidence" value="ECO:0007669"/>
    <property type="project" value="TreeGrafter"/>
</dbReference>
<evidence type="ECO:0000256" key="10">
    <source>
        <dbReference type="ARBA" id="ARBA00023152"/>
    </source>
</evidence>
<evidence type="ECO:0000256" key="2">
    <source>
        <dbReference type="ARBA" id="ARBA00004888"/>
    </source>
</evidence>
<dbReference type="GO" id="GO:0004340">
    <property type="term" value="F:glucokinase activity"/>
    <property type="evidence" value="ECO:0007669"/>
    <property type="project" value="TreeGrafter"/>
</dbReference>
<comment type="pathway">
    <text evidence="3">Carbohydrate metabolism; hexose metabolism.</text>
</comment>
<dbReference type="GO" id="GO:0006096">
    <property type="term" value="P:glycolytic process"/>
    <property type="evidence" value="ECO:0007669"/>
    <property type="project" value="UniProtKB-UniPathway"/>
</dbReference>
<dbReference type="GO" id="GO:0005524">
    <property type="term" value="F:ATP binding"/>
    <property type="evidence" value="ECO:0007669"/>
    <property type="project" value="UniProtKB-UniRule"/>
</dbReference>
<dbReference type="STRING" id="3818.A0A445DXW4"/>
<dbReference type="Pfam" id="PF00349">
    <property type="entry name" value="Hexokinase_1"/>
    <property type="match status" value="1"/>
</dbReference>
<dbReference type="SMR" id="A0A445DXW4"/>
<keyword evidence="8" id="KW-1000">Mitochondrion outer membrane</keyword>
<dbReference type="Gene3D" id="3.30.420.40">
    <property type="match status" value="1"/>
</dbReference>
<dbReference type="SUPFAM" id="SSF53067">
    <property type="entry name" value="Actin-like ATPase domain"/>
    <property type="match status" value="2"/>
</dbReference>
<evidence type="ECO:0000256" key="12">
    <source>
        <dbReference type="ARBA" id="ARBA00047905"/>
    </source>
</evidence>
<evidence type="ECO:0000313" key="16">
    <source>
        <dbReference type="EMBL" id="RYR68035.1"/>
    </source>
</evidence>
<feature type="domain" description="Hexokinase C-terminal" evidence="15">
    <location>
        <begin position="295"/>
        <end position="535"/>
    </location>
</feature>
<dbReference type="GO" id="GO:0005829">
    <property type="term" value="C:cytosol"/>
    <property type="evidence" value="ECO:0007669"/>
    <property type="project" value="TreeGrafter"/>
</dbReference>
<dbReference type="GO" id="GO:0005536">
    <property type="term" value="F:D-glucose binding"/>
    <property type="evidence" value="ECO:0007669"/>
    <property type="project" value="InterPro"/>
</dbReference>
<comment type="subcellular location">
    <subcellularLocation>
        <location evidence="1">Mitochondrion outer membrane</location>
        <topology evidence="1">Single-pass membrane protein</topology>
    </subcellularLocation>
</comment>
<feature type="domain" description="Hexokinase N-terminal" evidence="14">
    <location>
        <begin position="89"/>
        <end position="286"/>
    </location>
</feature>
<dbReference type="Pfam" id="PF03727">
    <property type="entry name" value="Hexokinase_2"/>
    <property type="match status" value="1"/>
</dbReference>
<dbReference type="PRINTS" id="PR00475">
    <property type="entry name" value="HEXOKINASE"/>
</dbReference>
<dbReference type="AlphaFoldDB" id="A0A445DXW4"/>
<dbReference type="InterPro" id="IPR043129">
    <property type="entry name" value="ATPase_NBD"/>
</dbReference>
<keyword evidence="9 13" id="KW-0067">ATP-binding</keyword>
<keyword evidence="8" id="KW-0472">Membrane</keyword>
<sequence>MDPIDFLSNKSRFSFSPPWASTRTIELPSLQIPDSPNQGFGSIVSVCAMGKIAVGATVVCTAALCAAAVLVVRHRMKSNGKWGRAVAILKEFGEKCETPDWKLRQVADAMDVEMHAGLASEGGSKLKMLISYVDNLPSGDEAGLFYALDLGGTNFRVLRVHLGGKEKGVINQEFEEVSIPPHLMIGSSEGLFDFIASALAKFVNSEPEEFHPPPGRQRELGFTFSFPVRQTSIASGTLIKWTKGFNIEDVVGEDVVGELTKSMQKIGLDMRVSALVNDTIGTLAGGRFYNQDVIAAVILGTGTNAAYVERANAIPKWHGPLPKSGDMVINMEWGNFRSSHLPLTEYDVSLDAESLNPGEQIFEKLISGMYLGDIVRRALLKMAEEADFFGDTVPPKLRVPFILRTPDMSAMHHDTSPDLKVVGNKLKDILEISNTSLKMRKIVVELCDIVATRGARLSAAGILGILKKTGRDTVKAGEKQKAVIALDGGLFEHYTKFRACLESTLNELLGEEAAKTIVIEHSNDGSGIGAALLAASHSQYLGVDEN</sequence>
<keyword evidence="8" id="KW-0496">Mitochondrion</keyword>
<dbReference type="PROSITE" id="PS51748">
    <property type="entry name" value="HEXOKINASE_2"/>
    <property type="match status" value="1"/>
</dbReference>
<dbReference type="FunFam" id="3.30.420.40:FF:000034">
    <property type="entry name" value="Phosphotransferase"/>
    <property type="match status" value="1"/>
</dbReference>
<keyword evidence="7 13" id="KW-0418">Kinase</keyword>
<dbReference type="Proteomes" id="UP000289738">
    <property type="component" value="Chromosome A03"/>
</dbReference>
<dbReference type="CDD" id="cd24020">
    <property type="entry name" value="ASKHA_NBD_HK_plant"/>
    <property type="match status" value="1"/>
</dbReference>
<dbReference type="Gene3D" id="3.40.367.20">
    <property type="match status" value="1"/>
</dbReference>
<dbReference type="InterPro" id="IPR022672">
    <property type="entry name" value="Hexokinase_N"/>
</dbReference>
<dbReference type="FunFam" id="3.40.367.20:FF:000003">
    <property type="entry name" value="Phosphotransferase"/>
    <property type="match status" value="1"/>
</dbReference>
<dbReference type="UniPathway" id="UPA00242"/>
<reference evidence="16 17" key="1">
    <citation type="submission" date="2019-01" db="EMBL/GenBank/DDBJ databases">
        <title>Sequencing of cultivated peanut Arachis hypogaea provides insights into genome evolution and oil improvement.</title>
        <authorList>
            <person name="Chen X."/>
        </authorList>
    </citation>
    <scope>NUCLEOTIDE SEQUENCE [LARGE SCALE GENOMIC DNA]</scope>
    <source>
        <strain evidence="17">cv. Fuhuasheng</strain>
        <tissue evidence="16">Leaves</tissue>
    </source>
</reference>
<dbReference type="InterPro" id="IPR022673">
    <property type="entry name" value="Hexokinase_C"/>
</dbReference>
<dbReference type="UniPathway" id="UPA00109">
    <property type="reaction ID" value="UER00180"/>
</dbReference>
<evidence type="ECO:0000259" key="15">
    <source>
        <dbReference type="Pfam" id="PF03727"/>
    </source>
</evidence>
<evidence type="ECO:0000256" key="7">
    <source>
        <dbReference type="ARBA" id="ARBA00022777"/>
    </source>
</evidence>
<comment type="caution">
    <text evidence="16">The sequence shown here is derived from an EMBL/GenBank/DDBJ whole genome shotgun (WGS) entry which is preliminary data.</text>
</comment>
<dbReference type="GO" id="GO:0005741">
    <property type="term" value="C:mitochondrial outer membrane"/>
    <property type="evidence" value="ECO:0007669"/>
    <property type="project" value="UniProtKB-SubCell"/>
</dbReference>
<organism evidence="16 17">
    <name type="scientific">Arachis hypogaea</name>
    <name type="common">Peanut</name>
    <dbReference type="NCBI Taxonomy" id="3818"/>
    <lineage>
        <taxon>Eukaryota</taxon>
        <taxon>Viridiplantae</taxon>
        <taxon>Streptophyta</taxon>
        <taxon>Embryophyta</taxon>
        <taxon>Tracheophyta</taxon>
        <taxon>Spermatophyta</taxon>
        <taxon>Magnoliopsida</taxon>
        <taxon>eudicotyledons</taxon>
        <taxon>Gunneridae</taxon>
        <taxon>Pentapetalae</taxon>
        <taxon>rosids</taxon>
        <taxon>fabids</taxon>
        <taxon>Fabales</taxon>
        <taxon>Fabaceae</taxon>
        <taxon>Papilionoideae</taxon>
        <taxon>50 kb inversion clade</taxon>
        <taxon>dalbergioids sensu lato</taxon>
        <taxon>Dalbergieae</taxon>
        <taxon>Pterocarpus clade</taxon>
        <taxon>Arachis</taxon>
    </lineage>
</organism>
<accession>A0A445DXW4</accession>
<dbReference type="EMBL" id="SDMP01000003">
    <property type="protein sequence ID" value="RYR68035.1"/>
    <property type="molecule type" value="Genomic_DNA"/>
</dbReference>
<comment type="catalytic activity">
    <reaction evidence="11">
        <text>a D-hexose + ATP = a D-hexose 6-phosphate + ADP + H(+)</text>
        <dbReference type="Rhea" id="RHEA:22740"/>
        <dbReference type="ChEBI" id="CHEBI:4194"/>
        <dbReference type="ChEBI" id="CHEBI:15378"/>
        <dbReference type="ChEBI" id="CHEBI:30616"/>
        <dbReference type="ChEBI" id="CHEBI:229467"/>
        <dbReference type="ChEBI" id="CHEBI:456216"/>
        <dbReference type="EC" id="2.7.1.1"/>
    </reaction>
    <physiologicalReaction direction="left-to-right" evidence="11">
        <dbReference type="Rhea" id="RHEA:22741"/>
    </physiologicalReaction>
</comment>
<evidence type="ECO:0000256" key="4">
    <source>
        <dbReference type="ARBA" id="ARBA00009225"/>
    </source>
</evidence>
<comment type="pathway">
    <text evidence="2">Carbohydrate degradation; glycolysis; D-glyceraldehyde 3-phosphate and glycerone phosphate from D-glucose: step 1/4.</text>
</comment>
<dbReference type="InterPro" id="IPR001312">
    <property type="entry name" value="Hexokinase"/>
</dbReference>
<name>A0A445DXW4_ARAHY</name>
<comment type="similarity">
    <text evidence="4 13">Belongs to the hexokinase family.</text>
</comment>